<keyword evidence="3" id="KW-1185">Reference proteome</keyword>
<reference evidence="2" key="1">
    <citation type="submission" date="2023-03" db="EMBL/GenBank/DDBJ databases">
        <title>Massive genome expansion in bonnet fungi (Mycena s.s.) driven by repeated elements and novel gene families across ecological guilds.</title>
        <authorList>
            <consortium name="Lawrence Berkeley National Laboratory"/>
            <person name="Harder C.B."/>
            <person name="Miyauchi S."/>
            <person name="Viragh M."/>
            <person name="Kuo A."/>
            <person name="Thoen E."/>
            <person name="Andreopoulos B."/>
            <person name="Lu D."/>
            <person name="Skrede I."/>
            <person name="Drula E."/>
            <person name="Henrissat B."/>
            <person name="Morin E."/>
            <person name="Kohler A."/>
            <person name="Barry K."/>
            <person name="LaButti K."/>
            <person name="Morin E."/>
            <person name="Salamov A."/>
            <person name="Lipzen A."/>
            <person name="Mereny Z."/>
            <person name="Hegedus B."/>
            <person name="Baldrian P."/>
            <person name="Stursova M."/>
            <person name="Weitz H."/>
            <person name="Taylor A."/>
            <person name="Grigoriev I.V."/>
            <person name="Nagy L.G."/>
            <person name="Martin F."/>
            <person name="Kauserud H."/>
        </authorList>
    </citation>
    <scope>NUCLEOTIDE SEQUENCE</scope>
    <source>
        <strain evidence="2">CBHHK188m</strain>
    </source>
</reference>
<evidence type="ECO:0000313" key="3">
    <source>
        <dbReference type="Proteomes" id="UP001215280"/>
    </source>
</evidence>
<proteinExistence type="predicted"/>
<feature type="chain" id="PRO_5042086174" evidence="1">
    <location>
        <begin position="31"/>
        <end position="107"/>
    </location>
</feature>
<accession>A0AAD7NZJ4</accession>
<evidence type="ECO:0000256" key="1">
    <source>
        <dbReference type="SAM" id="SignalP"/>
    </source>
</evidence>
<sequence length="107" mass="11943">MLRGKNRTGKEFAWRALIVLDNLFLPAGYADREVEGSPGVEVNLQRSEVRYREAPVEVGTSLYLPKPLPYLGWSRGIQRLFHTSVNRVGGSGKFTITITSQGIPLKI</sequence>
<keyword evidence="1" id="KW-0732">Signal</keyword>
<dbReference type="EMBL" id="JARJLG010000003">
    <property type="protein sequence ID" value="KAJ7782253.1"/>
    <property type="molecule type" value="Genomic_DNA"/>
</dbReference>
<organism evidence="2 3">
    <name type="scientific">Mycena maculata</name>
    <dbReference type="NCBI Taxonomy" id="230809"/>
    <lineage>
        <taxon>Eukaryota</taxon>
        <taxon>Fungi</taxon>
        <taxon>Dikarya</taxon>
        <taxon>Basidiomycota</taxon>
        <taxon>Agaricomycotina</taxon>
        <taxon>Agaricomycetes</taxon>
        <taxon>Agaricomycetidae</taxon>
        <taxon>Agaricales</taxon>
        <taxon>Marasmiineae</taxon>
        <taxon>Mycenaceae</taxon>
        <taxon>Mycena</taxon>
    </lineage>
</organism>
<gene>
    <name evidence="2" type="ORF">DFH07DRAFT_764420</name>
</gene>
<feature type="signal peptide" evidence="1">
    <location>
        <begin position="1"/>
        <end position="30"/>
    </location>
</feature>
<comment type="caution">
    <text evidence="2">The sequence shown here is derived from an EMBL/GenBank/DDBJ whole genome shotgun (WGS) entry which is preliminary data.</text>
</comment>
<name>A0AAD7NZJ4_9AGAR</name>
<dbReference type="Proteomes" id="UP001215280">
    <property type="component" value="Unassembled WGS sequence"/>
</dbReference>
<protein>
    <submittedName>
        <fullName evidence="2">Uncharacterized protein</fullName>
    </submittedName>
</protein>
<dbReference type="AlphaFoldDB" id="A0AAD7NZJ4"/>
<evidence type="ECO:0000313" key="2">
    <source>
        <dbReference type="EMBL" id="KAJ7782253.1"/>
    </source>
</evidence>